<dbReference type="AlphaFoldDB" id="A0A1W1YSJ1"/>
<sequence>MEKFLPIIVGTDMNAYNMMTSFHEAYGVQSVLVGKEEVQFTRNSGLKKAVYFDEDFEDPAVFKRTLKKVAEGVKSDAEYLILIGTNDKYQNLIIDHQDELRQDFLLNVPKPEVRDALFEKKDFYQTCEHYEMPIPKTYYYDCDSQLPFTGEVTYPVVVKPNNGVAYFALDFPGQEKVYKVESANELDEVIEMIKSAGYTDELIIQDYIPGDDTYMFDAVFYANSQGEPQLITFAQVVTQEPQPSAVGNYTALLTRFNKDVMNQLVTFLTNLNYTGFANFDLKYDARDKTFKIFEVNLRQGRSSYYTTATGHNMAEFLVDDLIYHKHKDLYYLNEDFLFSLVPERVLDRYVTNESVLQDAKRHIADGKWGNPLSYQPDLNLKRRIFLKLRAINYLKKYREHHFN</sequence>
<dbReference type="Gene3D" id="3.30.470.20">
    <property type="entry name" value="ATP-grasp fold, B domain"/>
    <property type="match status" value="1"/>
</dbReference>
<dbReference type="GO" id="GO:0016874">
    <property type="term" value="F:ligase activity"/>
    <property type="evidence" value="ECO:0007669"/>
    <property type="project" value="UniProtKB-KW"/>
</dbReference>
<name>A0A1W1YSJ1_9LACT</name>
<keyword evidence="3" id="KW-0436">Ligase</keyword>
<dbReference type="InterPro" id="IPR011761">
    <property type="entry name" value="ATP-grasp"/>
</dbReference>
<dbReference type="Gene3D" id="3.30.1490.20">
    <property type="entry name" value="ATP-grasp fold, A domain"/>
    <property type="match status" value="1"/>
</dbReference>
<evidence type="ECO:0000259" key="2">
    <source>
        <dbReference type="PROSITE" id="PS50975"/>
    </source>
</evidence>
<organism evidence="3 4">
    <name type="scientific">Aerococcus suis</name>
    <dbReference type="NCBI Taxonomy" id="371602"/>
    <lineage>
        <taxon>Bacteria</taxon>
        <taxon>Bacillati</taxon>
        <taxon>Bacillota</taxon>
        <taxon>Bacilli</taxon>
        <taxon>Lactobacillales</taxon>
        <taxon>Aerococcaceae</taxon>
        <taxon>Aerococcus</taxon>
    </lineage>
</organism>
<protein>
    <submittedName>
        <fullName evidence="3">D-aspartate ligase</fullName>
    </submittedName>
</protein>
<dbReference type="PROSITE" id="PS50975">
    <property type="entry name" value="ATP_GRASP"/>
    <property type="match status" value="1"/>
</dbReference>
<evidence type="ECO:0000256" key="1">
    <source>
        <dbReference type="PROSITE-ProRule" id="PRU00409"/>
    </source>
</evidence>
<reference evidence="4" key="1">
    <citation type="submission" date="2017-04" db="EMBL/GenBank/DDBJ databases">
        <authorList>
            <person name="Varghese N."/>
            <person name="Submissions S."/>
        </authorList>
    </citation>
    <scope>NUCLEOTIDE SEQUENCE [LARGE SCALE GENOMIC DNA]</scope>
    <source>
        <strain evidence="4">DSM 21500</strain>
    </source>
</reference>
<gene>
    <name evidence="3" type="ORF">SAMN04487984_0898</name>
</gene>
<proteinExistence type="predicted"/>
<evidence type="ECO:0000313" key="4">
    <source>
        <dbReference type="Proteomes" id="UP000243884"/>
    </source>
</evidence>
<dbReference type="GO" id="GO:0005524">
    <property type="term" value="F:ATP binding"/>
    <property type="evidence" value="ECO:0007669"/>
    <property type="project" value="UniProtKB-UniRule"/>
</dbReference>
<dbReference type="GO" id="GO:0046872">
    <property type="term" value="F:metal ion binding"/>
    <property type="evidence" value="ECO:0007669"/>
    <property type="project" value="InterPro"/>
</dbReference>
<dbReference type="InterPro" id="IPR013815">
    <property type="entry name" value="ATP_grasp_subdomain_1"/>
</dbReference>
<keyword evidence="1" id="KW-0067">ATP-binding</keyword>
<dbReference type="STRING" id="371602.SAMN04487984_0898"/>
<evidence type="ECO:0000313" key="3">
    <source>
        <dbReference type="EMBL" id="SMC39170.1"/>
    </source>
</evidence>
<dbReference type="Proteomes" id="UP000243884">
    <property type="component" value="Unassembled WGS sequence"/>
</dbReference>
<keyword evidence="4" id="KW-1185">Reference proteome</keyword>
<dbReference type="EMBL" id="FWXK01000004">
    <property type="protein sequence ID" value="SMC39170.1"/>
    <property type="molecule type" value="Genomic_DNA"/>
</dbReference>
<dbReference type="RefSeq" id="WP_084099039.1">
    <property type="nucleotide sequence ID" value="NZ_FWXK01000004.1"/>
</dbReference>
<dbReference type="SUPFAM" id="SSF56059">
    <property type="entry name" value="Glutathione synthetase ATP-binding domain-like"/>
    <property type="match status" value="1"/>
</dbReference>
<feature type="domain" description="ATP-grasp" evidence="2">
    <location>
        <begin position="124"/>
        <end position="322"/>
    </location>
</feature>
<accession>A0A1W1YSJ1</accession>
<dbReference type="OrthoDB" id="5420347at2"/>
<keyword evidence="1" id="KW-0547">Nucleotide-binding</keyword>